<gene>
    <name evidence="3" type="ORF">NEUTE1DRAFT_79585</name>
</gene>
<dbReference type="GeneID" id="20830215"/>
<dbReference type="EMBL" id="GL891303">
    <property type="protein sequence ID" value="EGO59461.1"/>
    <property type="molecule type" value="Genomic_DNA"/>
</dbReference>
<sequence length="108" mass="11613">MATDDLSNKPLAVRTTSSTSTDGASFDIVKTYRDLLTSDPDMTMPVAAIESLIELLRVTPSSTAMETVEVVKTQKALLLDSAPNPLPLLAGADLFEQYLLRSLRGQTA</sequence>
<dbReference type="PANTHER" id="PTHR45860">
    <property type="entry name" value="TRANSLATION INITIATION FACTOR EIF-2B SUBUNIT ALPHA"/>
    <property type="match status" value="1"/>
</dbReference>
<evidence type="ECO:0000256" key="2">
    <source>
        <dbReference type="SAM" id="MobiDB-lite"/>
    </source>
</evidence>
<dbReference type="RefSeq" id="XP_009849692.1">
    <property type="nucleotide sequence ID" value="XM_009851390.1"/>
</dbReference>
<accession>F8MGI9</accession>
<name>F8MGI9_NEUT8</name>
<feature type="region of interest" description="Disordered" evidence="2">
    <location>
        <begin position="1"/>
        <end position="22"/>
    </location>
</feature>
<organism evidence="3 4">
    <name type="scientific">Neurospora tetrasperma (strain FGSC 2508 / ATCC MYA-4615 / P0657)</name>
    <dbReference type="NCBI Taxonomy" id="510951"/>
    <lineage>
        <taxon>Eukaryota</taxon>
        <taxon>Fungi</taxon>
        <taxon>Dikarya</taxon>
        <taxon>Ascomycota</taxon>
        <taxon>Pezizomycotina</taxon>
        <taxon>Sordariomycetes</taxon>
        <taxon>Sordariomycetidae</taxon>
        <taxon>Sordariales</taxon>
        <taxon>Sordariaceae</taxon>
        <taxon>Neurospora</taxon>
    </lineage>
</organism>
<evidence type="ECO:0000313" key="4">
    <source>
        <dbReference type="Proteomes" id="UP000008065"/>
    </source>
</evidence>
<protein>
    <submittedName>
        <fullName evidence="3">Uncharacterized protein</fullName>
    </submittedName>
</protein>
<proteinExistence type="inferred from homology"/>
<dbReference type="GO" id="GO:0003743">
    <property type="term" value="F:translation initiation factor activity"/>
    <property type="evidence" value="ECO:0007669"/>
    <property type="project" value="TreeGrafter"/>
</dbReference>
<evidence type="ECO:0000313" key="3">
    <source>
        <dbReference type="EMBL" id="EGO59461.1"/>
    </source>
</evidence>
<keyword evidence="4" id="KW-1185">Reference proteome</keyword>
<dbReference type="Gene3D" id="1.20.120.1070">
    <property type="entry name" value="Translation initiation factor eIF-2B, N-terminal domain"/>
    <property type="match status" value="1"/>
</dbReference>
<dbReference type="VEuPathDB" id="FungiDB:NEUTE1DRAFT_79585"/>
<dbReference type="SUPFAM" id="SSF100950">
    <property type="entry name" value="NagB/RpiA/CoA transferase-like"/>
    <property type="match status" value="1"/>
</dbReference>
<dbReference type="InterPro" id="IPR037171">
    <property type="entry name" value="NagB/RpiA_transferase-like"/>
</dbReference>
<dbReference type="GO" id="GO:0005851">
    <property type="term" value="C:eukaryotic translation initiation factor 2B complex"/>
    <property type="evidence" value="ECO:0007669"/>
    <property type="project" value="TreeGrafter"/>
</dbReference>
<dbReference type="KEGG" id="nte:NEUTE1DRAFT79585"/>
<dbReference type="HOGENOM" id="CLU_2203281_0_0_1"/>
<dbReference type="InterPro" id="IPR051501">
    <property type="entry name" value="eIF2B_alpha/beta/delta"/>
</dbReference>
<dbReference type="AlphaFoldDB" id="F8MGI9"/>
<dbReference type="PANTHER" id="PTHR45860:SF1">
    <property type="entry name" value="TRANSLATION INITIATION FACTOR EIF-2B SUBUNIT ALPHA"/>
    <property type="match status" value="1"/>
</dbReference>
<reference evidence="4" key="1">
    <citation type="journal article" date="2011" name="Genetics">
        <title>Massive changes in genome architecture accompany the transition to self-fertility in the filamentous fungus Neurospora tetrasperma.</title>
        <authorList>
            <person name="Ellison C.E."/>
            <person name="Stajich J.E."/>
            <person name="Jacobson D.J."/>
            <person name="Natvig D.O."/>
            <person name="Lapidus A."/>
            <person name="Foster B."/>
            <person name="Aerts A."/>
            <person name="Riley R."/>
            <person name="Lindquist E.A."/>
            <person name="Grigoriev I.V."/>
            <person name="Taylor J.W."/>
        </authorList>
    </citation>
    <scope>NUCLEOTIDE SEQUENCE [LARGE SCALE GENOMIC DNA]</scope>
    <source>
        <strain evidence="4">FGSC 2508 / P0657</strain>
    </source>
</reference>
<dbReference type="GO" id="GO:0005085">
    <property type="term" value="F:guanyl-nucleotide exchange factor activity"/>
    <property type="evidence" value="ECO:0007669"/>
    <property type="project" value="TreeGrafter"/>
</dbReference>
<dbReference type="InterPro" id="IPR042528">
    <property type="entry name" value="elF-2B_alpha_N"/>
</dbReference>
<feature type="non-terminal residue" evidence="3">
    <location>
        <position position="108"/>
    </location>
</feature>
<comment type="similarity">
    <text evidence="1">Belongs to the eIF-2B alpha/beta/delta subunits family.</text>
</comment>
<evidence type="ECO:0000256" key="1">
    <source>
        <dbReference type="ARBA" id="ARBA00007251"/>
    </source>
</evidence>
<dbReference type="OrthoDB" id="10249309at2759"/>
<dbReference type="Proteomes" id="UP000008065">
    <property type="component" value="Unassembled WGS sequence"/>
</dbReference>